<gene>
    <name evidence="1" type="ORF">IQ217_08790</name>
</gene>
<protein>
    <submittedName>
        <fullName evidence="1">DUF29 domain-containing protein</fullName>
    </submittedName>
</protein>
<dbReference type="InterPro" id="IPR002636">
    <property type="entry name" value="DUF29"/>
</dbReference>
<dbReference type="Proteomes" id="UP000658720">
    <property type="component" value="Unassembled WGS sequence"/>
</dbReference>
<evidence type="ECO:0000313" key="2">
    <source>
        <dbReference type="Proteomes" id="UP000658720"/>
    </source>
</evidence>
<dbReference type="PANTHER" id="PTHR34235">
    <property type="entry name" value="SLR1203 PROTEIN-RELATED"/>
    <property type="match status" value="1"/>
</dbReference>
<dbReference type="RefSeq" id="WP_194019658.1">
    <property type="nucleotide sequence ID" value="NZ_JADEVV010000020.1"/>
</dbReference>
<accession>A0ABR9VSS0</accession>
<evidence type="ECO:0000313" key="1">
    <source>
        <dbReference type="EMBL" id="MBE9253938.1"/>
    </source>
</evidence>
<dbReference type="EMBL" id="JADEVV010000020">
    <property type="protein sequence ID" value="MBE9253938.1"/>
    <property type="molecule type" value="Genomic_DNA"/>
</dbReference>
<proteinExistence type="predicted"/>
<name>A0ABR9VSS0_9SYNC</name>
<dbReference type="PANTHER" id="PTHR34235:SF4">
    <property type="entry name" value="SLR0291 PROTEIN"/>
    <property type="match status" value="1"/>
</dbReference>
<dbReference type="Pfam" id="PF01724">
    <property type="entry name" value="DUF29"/>
    <property type="match status" value="1"/>
</dbReference>
<organism evidence="1 2">
    <name type="scientific">Synechocystis salina LEGE 00031</name>
    <dbReference type="NCBI Taxonomy" id="1828736"/>
    <lineage>
        <taxon>Bacteria</taxon>
        <taxon>Bacillati</taxon>
        <taxon>Cyanobacteriota</taxon>
        <taxon>Cyanophyceae</taxon>
        <taxon>Synechococcales</taxon>
        <taxon>Merismopediaceae</taxon>
        <taxon>Synechocystis</taxon>
    </lineage>
</organism>
<comment type="caution">
    <text evidence="1">The sequence shown here is derived from an EMBL/GenBank/DDBJ whole genome shotgun (WGS) entry which is preliminary data.</text>
</comment>
<sequence length="154" mass="18396">MVFIQQKTLYEQDFSLWTKETAKLLRCQDFSQVDWDNLIEEIETLGRNERHAVDSLLSRLLEHLLKRCFVDCPECFRGWEIEIRNFRQEIKKRLKSSPSLKGFVLEIFPESYQDALAAMREDYPNTFFPDMSPFPGELESLLNDKFWLDFSDKN</sequence>
<keyword evidence="2" id="KW-1185">Reference proteome</keyword>
<dbReference type="Gene3D" id="1.20.1220.20">
    <property type="entry name" value="Uncharcterised protein PF01724"/>
    <property type="match status" value="1"/>
</dbReference>
<reference evidence="1 2" key="1">
    <citation type="submission" date="2020-10" db="EMBL/GenBank/DDBJ databases">
        <authorList>
            <person name="Castelo-Branco R."/>
            <person name="Eusebio N."/>
            <person name="Adriana R."/>
            <person name="Vieira A."/>
            <person name="Brugerolle De Fraissinette N."/>
            <person name="Rezende De Castro R."/>
            <person name="Schneider M.P."/>
            <person name="Vasconcelos V."/>
            <person name="Leao P.N."/>
        </authorList>
    </citation>
    <scope>NUCLEOTIDE SEQUENCE [LARGE SCALE GENOMIC DNA]</scope>
    <source>
        <strain evidence="1 2">LEGE 00031</strain>
    </source>
</reference>